<reference evidence="2 3" key="1">
    <citation type="submission" date="2016-07" db="EMBL/GenBank/DDBJ databases">
        <title>Draft genome of the white-rot fungus Obba rivulosa 3A-2.</title>
        <authorList>
            <consortium name="DOE Joint Genome Institute"/>
            <person name="Miettinen O."/>
            <person name="Riley R."/>
            <person name="Acob R."/>
            <person name="Barry K."/>
            <person name="Cullen D."/>
            <person name="De Vries R."/>
            <person name="Hainaut M."/>
            <person name="Hatakka A."/>
            <person name="Henrissat B."/>
            <person name="Hilden K."/>
            <person name="Kuo R."/>
            <person name="Labutti K."/>
            <person name="Lipzen A."/>
            <person name="Makela M.R."/>
            <person name="Sandor L."/>
            <person name="Spatafora J.W."/>
            <person name="Grigoriev I.V."/>
            <person name="Hibbett D.S."/>
        </authorList>
    </citation>
    <scope>NUCLEOTIDE SEQUENCE [LARGE SCALE GENOMIC DNA]</scope>
    <source>
        <strain evidence="2 3">3A-2</strain>
    </source>
</reference>
<feature type="region of interest" description="Disordered" evidence="1">
    <location>
        <begin position="1"/>
        <end position="212"/>
    </location>
</feature>
<dbReference type="AlphaFoldDB" id="A0A8E2AVB4"/>
<accession>A0A8E2AVB4</accession>
<feature type="compositionally biased region" description="Polar residues" evidence="1">
    <location>
        <begin position="116"/>
        <end position="130"/>
    </location>
</feature>
<evidence type="ECO:0000256" key="1">
    <source>
        <dbReference type="SAM" id="MobiDB-lite"/>
    </source>
</evidence>
<dbReference type="EMBL" id="KV722381">
    <property type="protein sequence ID" value="OCH91683.1"/>
    <property type="molecule type" value="Genomic_DNA"/>
</dbReference>
<organism evidence="2 3">
    <name type="scientific">Obba rivulosa</name>
    <dbReference type="NCBI Taxonomy" id="1052685"/>
    <lineage>
        <taxon>Eukaryota</taxon>
        <taxon>Fungi</taxon>
        <taxon>Dikarya</taxon>
        <taxon>Basidiomycota</taxon>
        <taxon>Agaricomycotina</taxon>
        <taxon>Agaricomycetes</taxon>
        <taxon>Polyporales</taxon>
        <taxon>Gelatoporiaceae</taxon>
        <taxon>Obba</taxon>
    </lineage>
</organism>
<protein>
    <submittedName>
        <fullName evidence="2">Uncharacterized protein</fullName>
    </submittedName>
</protein>
<sequence length="212" mass="22774">MTTSSDQPRNERRIINVKRKAGDQPIPLPPRPQVQGTMSAPTTPLLRDTGAPDGMRVGAPRQNPPHMRQRSALATSVVGSAPNGLQYANEQPSRRARNGSANADTAMNAPSLLSRLASTSSNGSGASRRTTPPAIPAKRTRTESAPNVSLARRSPVPDDVPAGGFSIRGAARRKMTEEDDLPSRSHSLLDRMQSDDDGWDAGGRRKKKKQKT</sequence>
<dbReference type="Proteomes" id="UP000250043">
    <property type="component" value="Unassembled WGS sequence"/>
</dbReference>
<evidence type="ECO:0000313" key="3">
    <source>
        <dbReference type="Proteomes" id="UP000250043"/>
    </source>
</evidence>
<name>A0A8E2AVB4_9APHY</name>
<feature type="compositionally biased region" description="Basic and acidic residues" evidence="1">
    <location>
        <begin position="181"/>
        <end position="194"/>
    </location>
</feature>
<evidence type="ECO:0000313" key="2">
    <source>
        <dbReference type="EMBL" id="OCH91683.1"/>
    </source>
</evidence>
<gene>
    <name evidence="2" type="ORF">OBBRIDRAFT_512960</name>
</gene>
<keyword evidence="3" id="KW-1185">Reference proteome</keyword>
<proteinExistence type="predicted"/>